<organism evidence="1 2">
    <name type="scientific">Diacronema lutheri</name>
    <name type="common">Unicellular marine alga</name>
    <name type="synonym">Monochrysis lutheri</name>
    <dbReference type="NCBI Taxonomy" id="2081491"/>
    <lineage>
        <taxon>Eukaryota</taxon>
        <taxon>Haptista</taxon>
        <taxon>Haptophyta</taxon>
        <taxon>Pavlovophyceae</taxon>
        <taxon>Pavlovales</taxon>
        <taxon>Pavlovaceae</taxon>
        <taxon>Diacronema</taxon>
    </lineage>
</organism>
<evidence type="ECO:0000313" key="2">
    <source>
        <dbReference type="Proteomes" id="UP000751190"/>
    </source>
</evidence>
<dbReference type="OrthoDB" id="498839at2759"/>
<gene>
    <name evidence="1" type="ORF">KFE25_007024</name>
</gene>
<reference evidence="1" key="1">
    <citation type="submission" date="2021-05" db="EMBL/GenBank/DDBJ databases">
        <title>The genome of the haptophyte Pavlova lutheri (Diacronema luteri, Pavlovales) - a model for lipid biosynthesis in eukaryotic algae.</title>
        <authorList>
            <person name="Hulatt C.J."/>
            <person name="Posewitz M.C."/>
        </authorList>
    </citation>
    <scope>NUCLEOTIDE SEQUENCE</scope>
    <source>
        <strain evidence="1">NIVA-4/92</strain>
    </source>
</reference>
<dbReference type="EMBL" id="JAGTXO010000005">
    <property type="protein sequence ID" value="KAG8467972.1"/>
    <property type="molecule type" value="Genomic_DNA"/>
</dbReference>
<proteinExistence type="predicted"/>
<evidence type="ECO:0000313" key="1">
    <source>
        <dbReference type="EMBL" id="KAG8467972.1"/>
    </source>
</evidence>
<comment type="caution">
    <text evidence="1">The sequence shown here is derived from an EMBL/GenBank/DDBJ whole genome shotgun (WGS) entry which is preliminary data.</text>
</comment>
<evidence type="ECO:0008006" key="3">
    <source>
        <dbReference type="Google" id="ProtNLM"/>
    </source>
</evidence>
<sequence>MERQPLLGGPGGKSEGERVGSIWRSFVMVAALGALLTTYGQLYGLGARASLDIRSSKTASQLAMPREGRVSDLGGSIAASPILGSPPAARSTDAPILANGSRAGDSRFAVAERYRSIGKLQLYHGGDLEAPGELERAVAMRSYNGELVLTYANEAGTAWAANLIFSLRDIGIDHTMVILMGKEHCDAMATSRHHISCGWSSWDMEGCKADDGPVPKWAFIERLWFIRHHYLARLVRLRVNVMALDGDMIVHGDPYAVLHSVPLGKHNMVITSDGAFAASEVNNGFLYLRNCSPGGQVERVLREVIMREMDVCRGGDRVFGVNGTFWQPLDQAGITAGPHHIAFTGARDQKYYQDVLASAFCARKVIHRMPFSSHKVLDGRRFDDLLAGRDIRSCTLFREPPTRQELLTGHSAGGGPQRVPWHELSLPLSRAGMGSVVPDRDGAALPGAPEPARETIALLTAPALSTWHGTATGEIAGWSGHWIQTPPMITHFVGCLSKAEAMQSLGWWFYEADDTSADVAARVRGTVPMGAILPSLLKRVRGPEKRMLALDGPQLHAPIHGRRAFLEWQLPQRARLAVLSTQLERAAVEPLVDCRADWIPHFERDYFRIRQAPGWPWPFDDGVGVLMGPCAARRPEGHPPGLCCHPIFGPKINTNWFPERVPTVHNRVLEAAAAELGPATARALAAGESGAHVLRVAVGSVLTTDGQLDVRTLKARLSEAEAARGGAVPIVVLTLDAQAPQLPLIADVPRSAVCAILREACRIYYGEYPRTHPPPDGPS</sequence>
<dbReference type="AlphaFoldDB" id="A0A8J5XT87"/>
<keyword evidence="2" id="KW-1185">Reference proteome</keyword>
<protein>
    <recommendedName>
        <fullName evidence="3">Nucleotide-diphospho-sugar transferase domain-containing protein</fullName>
    </recommendedName>
</protein>
<accession>A0A8J5XT87</accession>
<dbReference type="Proteomes" id="UP000751190">
    <property type="component" value="Unassembled WGS sequence"/>
</dbReference>
<name>A0A8J5XT87_DIALT</name>